<dbReference type="InterPro" id="IPR015424">
    <property type="entry name" value="PyrdxlP-dep_Trfase"/>
</dbReference>
<dbReference type="Proteomes" id="UP000241107">
    <property type="component" value="Unassembled WGS sequence"/>
</dbReference>
<dbReference type="GeneID" id="36563725"/>
<sequence>MPKFGRSFRKKHFSQVPDHVVPVNNGSYGLPPEEVIREYHSAFNKDVAYPDEFIRLRQQEQYRRAVRSVAPVVKCAPENLALVENATTAVNTVLQLVDLKKGDVVVMPTSTYGACANTVRYLHDYRGIEFVWVEIVYPLLDSEVVAKFRAAFEKHRPKLALFDAVVLMPGVKVPWESLVELCKEFGVISLVDGAHAIGLIPLELDAAAPDFFCSNLHKWFHVPRGCALLYVHPRFHRTIQSLPVSHNYVSPDAELTKEEEADLLFHKFAFNGLRTFAAIATVPKAIEFRNENGGGEENIRNYCYELAGKAAQIVLKQWPEARIIENKEKTLSNAMVSFFLPIEEYSKDFDANDSAALAKLIEFVSEWQLSRRHTFVPINGHGGKVLGRLSAQLYNEPGDYVYACKALDAALKAYFQDNLKL</sequence>
<proteinExistence type="predicted"/>
<keyword evidence="1" id="KW-0663">Pyridoxal phosphate</keyword>
<name>A0A2P7YXJ5_9ASCO</name>
<comment type="caution">
    <text evidence="3">The sequence shown here is derived from an EMBL/GenBank/DDBJ whole genome shotgun (WGS) entry which is preliminary data.</text>
</comment>
<dbReference type="EMBL" id="PYFQ01000001">
    <property type="protein sequence ID" value="PSK40684.1"/>
    <property type="molecule type" value="Genomic_DNA"/>
</dbReference>
<dbReference type="RefSeq" id="XP_024715383.1">
    <property type="nucleotide sequence ID" value="XM_024855784.1"/>
</dbReference>
<evidence type="ECO:0000256" key="1">
    <source>
        <dbReference type="ARBA" id="ARBA00022898"/>
    </source>
</evidence>
<dbReference type="PANTHER" id="PTHR43092">
    <property type="entry name" value="L-CYSTEINE DESULFHYDRASE"/>
    <property type="match status" value="1"/>
</dbReference>
<dbReference type="AlphaFoldDB" id="A0A2P7YXJ5"/>
<evidence type="ECO:0000313" key="3">
    <source>
        <dbReference type="EMBL" id="PSK40684.1"/>
    </source>
</evidence>
<dbReference type="InterPro" id="IPR000192">
    <property type="entry name" value="Aminotrans_V_dom"/>
</dbReference>
<dbReference type="VEuPathDB" id="FungiDB:C7M61_000332"/>
<dbReference type="PANTHER" id="PTHR43092:SF2">
    <property type="entry name" value="HERCYNYLCYSTEINE SULFOXIDE LYASE"/>
    <property type="match status" value="1"/>
</dbReference>
<dbReference type="Gene3D" id="3.40.640.10">
    <property type="entry name" value="Type I PLP-dependent aspartate aminotransferase-like (Major domain)"/>
    <property type="match status" value="1"/>
</dbReference>
<accession>A0A2P7YXJ5</accession>
<dbReference type="InterPro" id="IPR015421">
    <property type="entry name" value="PyrdxlP-dep_Trfase_major"/>
</dbReference>
<dbReference type="OrthoDB" id="5978656at2759"/>
<protein>
    <recommendedName>
        <fullName evidence="2">Aminotransferase class V domain-containing protein</fullName>
    </recommendedName>
</protein>
<reference evidence="3 4" key="1">
    <citation type="submission" date="2018-03" db="EMBL/GenBank/DDBJ databases">
        <title>Candida pseudohaemulonii genome assembly and annotation.</title>
        <authorList>
            <person name="Munoz J.F."/>
            <person name="Gade L.G."/>
            <person name="Chow N.A."/>
            <person name="Litvintseva A.P."/>
            <person name="Loparev V.N."/>
            <person name="Cuomo C.A."/>
        </authorList>
    </citation>
    <scope>NUCLEOTIDE SEQUENCE [LARGE SCALE GENOMIC DNA]</scope>
    <source>
        <strain evidence="3 4">B12108</strain>
    </source>
</reference>
<dbReference type="STRING" id="418784.A0A2P7YXJ5"/>
<feature type="domain" description="Aminotransferase class V" evidence="2">
    <location>
        <begin position="54"/>
        <end position="340"/>
    </location>
</feature>
<dbReference type="InterPro" id="IPR015422">
    <property type="entry name" value="PyrdxlP-dep_Trfase_small"/>
</dbReference>
<evidence type="ECO:0000313" key="4">
    <source>
        <dbReference type="Proteomes" id="UP000241107"/>
    </source>
</evidence>
<dbReference type="SUPFAM" id="SSF53383">
    <property type="entry name" value="PLP-dependent transferases"/>
    <property type="match status" value="1"/>
</dbReference>
<organism evidence="3 4">
    <name type="scientific">Candidozyma pseudohaemuli</name>
    <dbReference type="NCBI Taxonomy" id="418784"/>
    <lineage>
        <taxon>Eukaryota</taxon>
        <taxon>Fungi</taxon>
        <taxon>Dikarya</taxon>
        <taxon>Ascomycota</taxon>
        <taxon>Saccharomycotina</taxon>
        <taxon>Pichiomycetes</taxon>
        <taxon>Metschnikowiaceae</taxon>
        <taxon>Candidozyma</taxon>
    </lineage>
</organism>
<keyword evidence="4" id="KW-1185">Reference proteome</keyword>
<gene>
    <name evidence="3" type="ORF">C7M61_000332</name>
</gene>
<evidence type="ECO:0000259" key="2">
    <source>
        <dbReference type="Pfam" id="PF00266"/>
    </source>
</evidence>
<dbReference type="Pfam" id="PF00266">
    <property type="entry name" value="Aminotran_5"/>
    <property type="match status" value="1"/>
</dbReference>
<dbReference type="Gene3D" id="3.90.1150.10">
    <property type="entry name" value="Aspartate Aminotransferase, domain 1"/>
    <property type="match status" value="1"/>
</dbReference>